<dbReference type="RefSeq" id="WP_346762198.1">
    <property type="nucleotide sequence ID" value="NZ_JAUJEB010000011.1"/>
</dbReference>
<dbReference type="PIRSF" id="PIRSF018266">
    <property type="entry name" value="FecR"/>
    <property type="match status" value="1"/>
</dbReference>
<comment type="caution">
    <text evidence="4">The sequence shown here is derived from an EMBL/GenBank/DDBJ whole genome shotgun (WGS) entry which is preliminary data.</text>
</comment>
<protein>
    <submittedName>
        <fullName evidence="4">FecR domain-containing protein</fullName>
    </submittedName>
</protein>
<dbReference type="PANTHER" id="PTHR30273:SF2">
    <property type="entry name" value="PROTEIN FECR"/>
    <property type="match status" value="1"/>
</dbReference>
<reference evidence="4" key="1">
    <citation type="submission" date="2023-06" db="EMBL/GenBank/DDBJ databases">
        <title>Genomic of Agaribacillus aureum.</title>
        <authorList>
            <person name="Wang G."/>
        </authorList>
    </citation>
    <scope>NUCLEOTIDE SEQUENCE</scope>
    <source>
        <strain evidence="4">BMA12</strain>
    </source>
</reference>
<dbReference type="InterPro" id="IPR012373">
    <property type="entry name" value="Ferrdict_sens_TM"/>
</dbReference>
<feature type="domain" description="Protein FecR C-terminal" evidence="3">
    <location>
        <begin position="260"/>
        <end position="327"/>
    </location>
</feature>
<dbReference type="Gene3D" id="3.55.50.30">
    <property type="match status" value="1"/>
</dbReference>
<keyword evidence="1" id="KW-1133">Transmembrane helix</keyword>
<dbReference type="Pfam" id="PF04773">
    <property type="entry name" value="FecR"/>
    <property type="match status" value="1"/>
</dbReference>
<evidence type="ECO:0000313" key="5">
    <source>
        <dbReference type="Proteomes" id="UP001172083"/>
    </source>
</evidence>
<evidence type="ECO:0000256" key="1">
    <source>
        <dbReference type="SAM" id="Phobius"/>
    </source>
</evidence>
<keyword evidence="5" id="KW-1185">Reference proteome</keyword>
<evidence type="ECO:0000313" key="4">
    <source>
        <dbReference type="EMBL" id="MDN5216861.1"/>
    </source>
</evidence>
<dbReference type="InterPro" id="IPR006860">
    <property type="entry name" value="FecR"/>
</dbReference>
<sequence length="328" mass="37682">MTKEEFQLLIDRYLNGASSKQESQIIEDFIHSYRSKPNGDWDETLWGNKGELKEQLFQEINQKLKFENPKVKAGRSANLIPRIRIAAVITLLLGVAIMTFLGDKASQQTEAWQVKKTEAAQRKAITLSDGTFIYLNAGSSIEYPEVFAADRRTVRLQGEAYFDVAEDSLRPFEIETDNLLTTVLGTKFNIRSYGHEESAEVAVASGKVSVQKRNLVKNNLLSDSVILLPREMAVYSKNSRETKKSNFDYMEVFAWKDKTIYFKNANIQEIQETLEQWYGVTFIKKRKINEDRDYTGSFKNKSLEVVLEGISYVFDFEFEINDKVVVIK</sequence>
<organism evidence="4 5">
    <name type="scientific">Agaribacillus aureus</name>
    <dbReference type="NCBI Taxonomy" id="3051825"/>
    <lineage>
        <taxon>Bacteria</taxon>
        <taxon>Pseudomonadati</taxon>
        <taxon>Bacteroidota</taxon>
        <taxon>Cytophagia</taxon>
        <taxon>Cytophagales</taxon>
        <taxon>Splendidivirgaceae</taxon>
        <taxon>Agaribacillus</taxon>
    </lineage>
</organism>
<dbReference type="Proteomes" id="UP001172083">
    <property type="component" value="Unassembled WGS sequence"/>
</dbReference>
<evidence type="ECO:0000259" key="2">
    <source>
        <dbReference type="Pfam" id="PF04773"/>
    </source>
</evidence>
<proteinExistence type="predicted"/>
<keyword evidence="1" id="KW-0812">Transmembrane</keyword>
<evidence type="ECO:0000259" key="3">
    <source>
        <dbReference type="Pfam" id="PF16344"/>
    </source>
</evidence>
<dbReference type="EMBL" id="JAUJEB010000011">
    <property type="protein sequence ID" value="MDN5216861.1"/>
    <property type="molecule type" value="Genomic_DNA"/>
</dbReference>
<dbReference type="PANTHER" id="PTHR30273">
    <property type="entry name" value="PERIPLASMIC SIGNAL SENSOR AND SIGMA FACTOR ACTIVATOR FECR-RELATED"/>
    <property type="match status" value="1"/>
</dbReference>
<name>A0ABT8LKB5_9BACT</name>
<accession>A0ABT8LKB5</accession>
<feature type="domain" description="FecR protein" evidence="2">
    <location>
        <begin position="116"/>
        <end position="208"/>
    </location>
</feature>
<keyword evidence="1" id="KW-0472">Membrane</keyword>
<dbReference type="Gene3D" id="2.60.120.1440">
    <property type="match status" value="1"/>
</dbReference>
<dbReference type="InterPro" id="IPR032508">
    <property type="entry name" value="FecR_C"/>
</dbReference>
<dbReference type="Pfam" id="PF16344">
    <property type="entry name" value="FecR_C"/>
    <property type="match status" value="1"/>
</dbReference>
<feature type="transmembrane region" description="Helical" evidence="1">
    <location>
        <begin position="83"/>
        <end position="101"/>
    </location>
</feature>
<gene>
    <name evidence="4" type="ORF">QQ020_32620</name>
</gene>